<dbReference type="Pfam" id="PF19788">
    <property type="entry name" value="DUF6272"/>
    <property type="match status" value="1"/>
</dbReference>
<dbReference type="NCBIfam" id="NF038262">
    <property type="entry name" value="SiaB_fam_kinase"/>
    <property type="match status" value="1"/>
</dbReference>
<keyword evidence="2" id="KW-1185">Reference proteome</keyword>
<gene>
    <name evidence="1" type="ORF">BES34_014525</name>
</gene>
<dbReference type="InterPro" id="IPR046239">
    <property type="entry name" value="DUF6272"/>
</dbReference>
<organism evidence="1 2">
    <name type="scientific">Leptospira inadai serovar Lyme</name>
    <dbReference type="NCBI Taxonomy" id="293084"/>
    <lineage>
        <taxon>Bacteria</taxon>
        <taxon>Pseudomonadati</taxon>
        <taxon>Spirochaetota</taxon>
        <taxon>Spirochaetia</taxon>
        <taxon>Leptospirales</taxon>
        <taxon>Leptospiraceae</taxon>
        <taxon>Leptospira</taxon>
    </lineage>
</organism>
<evidence type="ECO:0000313" key="2">
    <source>
        <dbReference type="Proteomes" id="UP000094669"/>
    </source>
</evidence>
<protein>
    <recommendedName>
        <fullName evidence="3">GHKL domain protein</fullName>
    </recommendedName>
</protein>
<proteinExistence type="predicted"/>
<dbReference type="Proteomes" id="UP000094669">
    <property type="component" value="Unassembled WGS sequence"/>
</dbReference>
<accession>A0ABX4YG52</accession>
<dbReference type="RefSeq" id="WP_010412742.1">
    <property type="nucleotide sequence ID" value="NZ_MCRM02000016.1"/>
</dbReference>
<sequence length="183" mass="21245">MQLSRQYNILRKTGVALLYKGPFSETTIASLNELLKEKLMEEKKRNRILTVFVEMAQNVAHYSQERDEKSGIGILVLRRKSRNWELNCGNSIHPEKVPYLKDRLEETKQLSPEELKEKYNIQIRSERPRDSKGAGLGFYEIARKSDLPLVFQFEKGEDGGVFFRLTARFLLTDKEEFSAGEDV</sequence>
<name>A0ABX4YG52_9LEPT</name>
<comment type="caution">
    <text evidence="1">The sequence shown here is derived from an EMBL/GenBank/DDBJ whole genome shotgun (WGS) entry which is preliminary data.</text>
</comment>
<reference evidence="1" key="1">
    <citation type="submission" date="2018-01" db="EMBL/GenBank/DDBJ databases">
        <title>Genomic characterization of Leptospira inadai serogroup Lyme isolated from captured rat in Brazil and comparative analysis with human reference strain.</title>
        <authorList>
            <person name="Moreno L.Z."/>
            <person name="Loureiro A.P."/>
            <person name="Miraglia F."/>
            <person name="Kremer F.S."/>
            <person name="Eslabao M.R."/>
            <person name="Dellagostin O.A."/>
            <person name="Lilenbaum W."/>
            <person name="Moreno A.M."/>
        </authorList>
    </citation>
    <scope>NUCLEOTIDE SEQUENCE [LARGE SCALE GENOMIC DNA]</scope>
    <source>
        <strain evidence="1">M34/99</strain>
    </source>
</reference>
<evidence type="ECO:0008006" key="3">
    <source>
        <dbReference type="Google" id="ProtNLM"/>
    </source>
</evidence>
<evidence type="ECO:0000313" key="1">
    <source>
        <dbReference type="EMBL" id="PNV74225.1"/>
    </source>
</evidence>
<dbReference type="EMBL" id="MCRM02000016">
    <property type="protein sequence ID" value="PNV74225.1"/>
    <property type="molecule type" value="Genomic_DNA"/>
</dbReference>